<feature type="region of interest" description="Disordered" evidence="1">
    <location>
        <begin position="75"/>
        <end position="140"/>
    </location>
</feature>
<organism evidence="2 3">
    <name type="scientific">Melipona quadrifasciata</name>
    <dbReference type="NCBI Taxonomy" id="166423"/>
    <lineage>
        <taxon>Eukaryota</taxon>
        <taxon>Metazoa</taxon>
        <taxon>Ecdysozoa</taxon>
        <taxon>Arthropoda</taxon>
        <taxon>Hexapoda</taxon>
        <taxon>Insecta</taxon>
        <taxon>Pterygota</taxon>
        <taxon>Neoptera</taxon>
        <taxon>Endopterygota</taxon>
        <taxon>Hymenoptera</taxon>
        <taxon>Apocrita</taxon>
        <taxon>Aculeata</taxon>
        <taxon>Apoidea</taxon>
        <taxon>Anthophila</taxon>
        <taxon>Apidae</taxon>
        <taxon>Melipona</taxon>
    </lineage>
</organism>
<dbReference type="AlphaFoldDB" id="A0A0M9A6B5"/>
<evidence type="ECO:0000313" key="2">
    <source>
        <dbReference type="EMBL" id="KOX76739.1"/>
    </source>
</evidence>
<feature type="compositionally biased region" description="Basic residues" evidence="1">
    <location>
        <begin position="201"/>
        <end position="210"/>
    </location>
</feature>
<protein>
    <submittedName>
        <fullName evidence="2">Uncharacterized protein</fullName>
    </submittedName>
</protein>
<evidence type="ECO:0000256" key="1">
    <source>
        <dbReference type="SAM" id="MobiDB-lite"/>
    </source>
</evidence>
<keyword evidence="3" id="KW-1185">Reference proteome</keyword>
<sequence length="432" mass="49799">MYKKEHFVNRARIKFTQLFDLQQGRYTRSSNDEFILSELVEEQTVVLFLCFEHFKVRLKRFKLDRLELFFTSEGAGASAGASPSLRKSSRKSSNRPLINKNGKWMQDCNRKNIPLNGQEKKKRGRRNDSAEVSERGEKARCVASNEAKGNSCMGNNGMASFIECKASKVTVSGQRCGTAYIPSPRRRRRRVRREEEASTKPGRRRRKRKTATGQERHATLKGKKRIERQKKKKLHDSYPSYTGWVPCWLPHLHFYDSLSSCTGAKSTELVLISKANGSIIELKLQLIFYKTAIRACASQRYRWKFHASIADNSNIERVTIDYDGASIFGGNERLSGSVDAEYFWYLTGTFHGYVTFNAFLTATRRQFQSQKSRPKELTQEETNLRISPHYHESINKIMCINTFTSIYKIKLSVLSFDEKVSLQDEFHSSPDN</sequence>
<feature type="region of interest" description="Disordered" evidence="1">
    <location>
        <begin position="177"/>
        <end position="233"/>
    </location>
</feature>
<evidence type="ECO:0000313" key="3">
    <source>
        <dbReference type="Proteomes" id="UP000053105"/>
    </source>
</evidence>
<dbReference type="EMBL" id="KQ435742">
    <property type="protein sequence ID" value="KOX76739.1"/>
    <property type="molecule type" value="Genomic_DNA"/>
</dbReference>
<gene>
    <name evidence="2" type="ORF">WN51_11096</name>
</gene>
<dbReference type="Proteomes" id="UP000053105">
    <property type="component" value="Unassembled WGS sequence"/>
</dbReference>
<reference evidence="2 3" key="1">
    <citation type="submission" date="2015-07" db="EMBL/GenBank/DDBJ databases">
        <title>The genome of Melipona quadrifasciata.</title>
        <authorList>
            <person name="Pan H."/>
            <person name="Kapheim K."/>
        </authorList>
    </citation>
    <scope>NUCLEOTIDE SEQUENCE [LARGE SCALE GENOMIC DNA]</scope>
    <source>
        <strain evidence="2">0111107301</strain>
        <tissue evidence="2">Whole body</tissue>
    </source>
</reference>
<feature type="compositionally biased region" description="Low complexity" evidence="1">
    <location>
        <begin position="75"/>
        <end position="86"/>
    </location>
</feature>
<feature type="compositionally biased region" description="Basic and acidic residues" evidence="1">
    <location>
        <begin position="126"/>
        <end position="140"/>
    </location>
</feature>
<accession>A0A0M9A6B5</accession>
<name>A0A0M9A6B5_9HYME</name>
<proteinExistence type="predicted"/>
<feature type="compositionally biased region" description="Basic residues" evidence="1">
    <location>
        <begin position="219"/>
        <end position="233"/>
    </location>
</feature>